<name>A0ACD0WS28_CLALS</name>
<evidence type="ECO:0000313" key="2">
    <source>
        <dbReference type="Proteomes" id="UP000326582"/>
    </source>
</evidence>
<proteinExistence type="predicted"/>
<reference evidence="2" key="1">
    <citation type="journal article" date="2019" name="MBio">
        <title>Comparative genomics for the elucidation of multidrug resistance (MDR) in Candida lusitaniae.</title>
        <authorList>
            <person name="Kannan A."/>
            <person name="Asner S.A."/>
            <person name="Trachsel E."/>
            <person name="Kelly S."/>
            <person name="Parker J."/>
            <person name="Sanglard D."/>
        </authorList>
    </citation>
    <scope>NUCLEOTIDE SEQUENCE [LARGE SCALE GENOMIC DNA]</scope>
    <source>
        <strain evidence="2">P1</strain>
    </source>
</reference>
<dbReference type="Proteomes" id="UP000326582">
    <property type="component" value="Chromosome 7"/>
</dbReference>
<dbReference type="EMBL" id="CP038490">
    <property type="protein sequence ID" value="QFZ29948.1"/>
    <property type="molecule type" value="Genomic_DNA"/>
</dbReference>
<protein>
    <submittedName>
        <fullName evidence="1">Dihydropyrimidinase</fullName>
    </submittedName>
</protein>
<sequence length="508" mass="56540">MISTNIIRFPAQTSQLSMSYEVVVFNGHIVSGSEILPPSTYIGINNGVICTISSTSLQGESMIDAKGAFVTPGGIDAHVHVEEPKMPYCDTFLNCTKGALAGGTTSIIAFAIQNEQDTEESSSVIEDIASYKEVAQGNCYCDYGFHLIVRKPSKALLAKLPQVKEMGVSSIKVYTTYESLRLDDSQLLAILLENKKLGITQMIHAENHDIIKFFNEKLQEKSLLSPYYHGVSRPVEAEDEASYRVISLSKIIDIPILIVHMSAKKALDHVRAAQDRLIPIMAETCPQYLFLKAALMKGNCHHDEFEGAKYVCSPPLRETEEELNGVWESIQNGTVTILSSDHAPSSYDDIDGKKKGLVEGKPDYKKIPNGLPGVETRVPLMFCYGVEQGNISPQRFAEITASNPAKLYGLEGKKGTIQVGHDADLVVWHPKGEINFKLKNEMLLHQYDYTPFEGMEFSNWPKYTLLRGKVVYTYEKNDVLNSPQYGKFLFRKENSLKKAFSPVNALFT</sequence>
<accession>A0ACD0WS28</accession>
<keyword evidence="2" id="KW-1185">Reference proteome</keyword>
<evidence type="ECO:0000313" key="1">
    <source>
        <dbReference type="EMBL" id="QFZ29948.1"/>
    </source>
</evidence>
<organism evidence="1 2">
    <name type="scientific">Clavispora lusitaniae</name>
    <name type="common">Candida lusitaniae</name>
    <dbReference type="NCBI Taxonomy" id="36911"/>
    <lineage>
        <taxon>Eukaryota</taxon>
        <taxon>Fungi</taxon>
        <taxon>Dikarya</taxon>
        <taxon>Ascomycota</taxon>
        <taxon>Saccharomycotina</taxon>
        <taxon>Pichiomycetes</taxon>
        <taxon>Metschnikowiaceae</taxon>
        <taxon>Clavispora</taxon>
    </lineage>
</organism>
<gene>
    <name evidence="1" type="ORF">EJF14_70009</name>
</gene>